<proteinExistence type="predicted"/>
<organism evidence="1">
    <name type="scientific">Candidatus Kentrum sp. DK</name>
    <dbReference type="NCBI Taxonomy" id="2126562"/>
    <lineage>
        <taxon>Bacteria</taxon>
        <taxon>Pseudomonadati</taxon>
        <taxon>Pseudomonadota</taxon>
        <taxon>Gammaproteobacteria</taxon>
        <taxon>Candidatus Kentrum</taxon>
    </lineage>
</organism>
<accession>A0A450TES8</accession>
<reference evidence="1" key="1">
    <citation type="submission" date="2019-02" db="EMBL/GenBank/DDBJ databases">
        <authorList>
            <person name="Gruber-Vodicka R. H."/>
            <person name="Seah K. B. B."/>
        </authorList>
    </citation>
    <scope>NUCLEOTIDE SEQUENCE</scope>
    <source>
        <strain evidence="1">BECK_DK161</strain>
    </source>
</reference>
<evidence type="ECO:0000313" key="1">
    <source>
        <dbReference type="EMBL" id="VFJ65592.1"/>
    </source>
</evidence>
<protein>
    <submittedName>
        <fullName evidence="1">Uncharacterized protein</fullName>
    </submittedName>
</protein>
<gene>
    <name evidence="1" type="ORF">BECKDK2373C_GA0170839_11336</name>
</gene>
<sequence length="86" mass="9545">MISSRIPQYVPQFDEIIGENDDDFFESGLKGISVVRVGRLATVEDKILFGAIGQISPERLYRIGHRLSERDAIIAASALVHEMTGQ</sequence>
<name>A0A450TES8_9GAMM</name>
<dbReference type="AlphaFoldDB" id="A0A450TES8"/>
<dbReference type="EMBL" id="CAADEY010000133">
    <property type="protein sequence ID" value="VFJ65592.1"/>
    <property type="molecule type" value="Genomic_DNA"/>
</dbReference>